<dbReference type="AlphaFoldDB" id="A0AAD9A5V5"/>
<protein>
    <submittedName>
        <fullName evidence="1">Uncharacterized protein</fullName>
    </submittedName>
</protein>
<name>A0AAD9A5V5_9PEZI</name>
<comment type="caution">
    <text evidence="1">The sequence shown here is derived from an EMBL/GenBank/DDBJ whole genome shotgun (WGS) entry which is preliminary data.</text>
</comment>
<keyword evidence="2" id="KW-1185">Reference proteome</keyword>
<dbReference type="Proteomes" id="UP001243330">
    <property type="component" value="Unassembled WGS sequence"/>
</dbReference>
<accession>A0AAD9A5V5</accession>
<gene>
    <name evidence="1" type="ORF">CCHR01_15688</name>
</gene>
<dbReference type="EMBL" id="JAQOWY010000464">
    <property type="protein sequence ID" value="KAK1841677.1"/>
    <property type="molecule type" value="Genomic_DNA"/>
</dbReference>
<sequence>MNPQQFQQQTFRVLHAVQESDKAFDADRWASDVDCIVFRPGSGRQSTEPHSQALKTNCYGEQRRAGHARQEQRAAARDMRQYGVCPEVPGVPVRPNRGFSRSALPGLGLLLSPMSDAKTGFVTTNGIGFRL</sequence>
<reference evidence="1" key="1">
    <citation type="submission" date="2023-01" db="EMBL/GenBank/DDBJ databases">
        <title>Colletotrichum chrysophilum M932 genome sequence.</title>
        <authorList>
            <person name="Baroncelli R."/>
        </authorList>
    </citation>
    <scope>NUCLEOTIDE SEQUENCE</scope>
    <source>
        <strain evidence="1">M932</strain>
    </source>
</reference>
<organism evidence="1 2">
    <name type="scientific">Colletotrichum chrysophilum</name>
    <dbReference type="NCBI Taxonomy" id="1836956"/>
    <lineage>
        <taxon>Eukaryota</taxon>
        <taxon>Fungi</taxon>
        <taxon>Dikarya</taxon>
        <taxon>Ascomycota</taxon>
        <taxon>Pezizomycotina</taxon>
        <taxon>Sordariomycetes</taxon>
        <taxon>Hypocreomycetidae</taxon>
        <taxon>Glomerellales</taxon>
        <taxon>Glomerellaceae</taxon>
        <taxon>Colletotrichum</taxon>
        <taxon>Colletotrichum gloeosporioides species complex</taxon>
    </lineage>
</organism>
<evidence type="ECO:0000313" key="1">
    <source>
        <dbReference type="EMBL" id="KAK1841677.1"/>
    </source>
</evidence>
<evidence type="ECO:0000313" key="2">
    <source>
        <dbReference type="Proteomes" id="UP001243330"/>
    </source>
</evidence>
<proteinExistence type="predicted"/>